<dbReference type="PROSITE" id="PS00154">
    <property type="entry name" value="ATPASE_E1_E2"/>
    <property type="match status" value="1"/>
</dbReference>
<dbReference type="GO" id="GO:0043682">
    <property type="term" value="F:P-type divalent copper transporter activity"/>
    <property type="evidence" value="ECO:0007669"/>
    <property type="project" value="TreeGrafter"/>
</dbReference>
<dbReference type="Gene3D" id="3.40.50.1000">
    <property type="entry name" value="HAD superfamily/HAD-like"/>
    <property type="match status" value="1"/>
</dbReference>
<dbReference type="PANTHER" id="PTHR43520">
    <property type="entry name" value="ATP7, ISOFORM B"/>
    <property type="match status" value="1"/>
</dbReference>
<gene>
    <name evidence="17" type="ORF">HMPREF1120_09155</name>
</gene>
<dbReference type="FunFam" id="2.70.150.10:FF:000068">
    <property type="entry name" value="Copper resistance-associated P-type ATPase"/>
    <property type="match status" value="1"/>
</dbReference>
<keyword evidence="13" id="KW-0406">Ion transport</keyword>
<dbReference type="Gene3D" id="3.40.1110.10">
    <property type="entry name" value="Calcium-transporting ATPase, cytoplasmic domain N"/>
    <property type="match status" value="1"/>
</dbReference>
<name>H6CBS2_EXODN</name>
<dbReference type="InterPro" id="IPR023299">
    <property type="entry name" value="ATPase_P-typ_cyto_dom_N"/>
</dbReference>
<dbReference type="OMA" id="HVSLIDH"/>
<dbReference type="VEuPathDB" id="FungiDB:HMPREF1120_09155"/>
<dbReference type="SFLD" id="SFLDS00003">
    <property type="entry name" value="Haloacid_Dehalogenase"/>
    <property type="match status" value="1"/>
</dbReference>
<dbReference type="InterPro" id="IPR023298">
    <property type="entry name" value="ATPase_P-typ_TM_dom_sf"/>
</dbReference>
<keyword evidence="6" id="KW-0677">Repeat</keyword>
<dbReference type="InterPro" id="IPR044492">
    <property type="entry name" value="P_typ_ATPase_HD_dom"/>
</dbReference>
<dbReference type="InterPro" id="IPR018303">
    <property type="entry name" value="ATPase_P-typ_P_site"/>
</dbReference>
<evidence type="ECO:0000256" key="6">
    <source>
        <dbReference type="ARBA" id="ARBA00022737"/>
    </source>
</evidence>
<keyword evidence="12" id="KW-0186">Copper</keyword>
<dbReference type="AlphaFoldDB" id="H6CBS2"/>
<evidence type="ECO:0000256" key="8">
    <source>
        <dbReference type="ARBA" id="ARBA00022840"/>
    </source>
</evidence>
<feature type="domain" description="HMA" evidence="16">
    <location>
        <begin position="262"/>
        <end position="327"/>
    </location>
</feature>
<feature type="transmembrane region" description="Helical" evidence="15">
    <location>
        <begin position="449"/>
        <end position="473"/>
    </location>
</feature>
<dbReference type="Pfam" id="PF00702">
    <property type="entry name" value="Hydrolase"/>
    <property type="match status" value="1"/>
</dbReference>
<evidence type="ECO:0000256" key="2">
    <source>
        <dbReference type="ARBA" id="ARBA00006024"/>
    </source>
</evidence>
<dbReference type="InterPro" id="IPR036412">
    <property type="entry name" value="HAD-like_sf"/>
</dbReference>
<feature type="domain" description="HMA" evidence="16">
    <location>
        <begin position="175"/>
        <end position="241"/>
    </location>
</feature>
<evidence type="ECO:0000256" key="10">
    <source>
        <dbReference type="ARBA" id="ARBA00022967"/>
    </source>
</evidence>
<comment type="similarity">
    <text evidence="2 15">Belongs to the cation transport ATPase (P-type) (TC 3.A.3) family. Type IB subfamily.</text>
</comment>
<keyword evidence="10" id="KW-1278">Translocase</keyword>
<dbReference type="InterPro" id="IPR006122">
    <property type="entry name" value="HMA_Cu_ion-bd"/>
</dbReference>
<dbReference type="InterPro" id="IPR027256">
    <property type="entry name" value="P-typ_ATPase_IB"/>
</dbReference>
<dbReference type="Gene3D" id="3.30.70.100">
    <property type="match status" value="3"/>
</dbReference>
<dbReference type="SUPFAM" id="SSF81660">
    <property type="entry name" value="Metal cation-transporting ATPase, ATP-binding domain N"/>
    <property type="match status" value="1"/>
</dbReference>
<evidence type="ECO:0000256" key="12">
    <source>
        <dbReference type="ARBA" id="ARBA00023008"/>
    </source>
</evidence>
<feature type="transmembrane region" description="Helical" evidence="15">
    <location>
        <begin position="1210"/>
        <end position="1230"/>
    </location>
</feature>
<dbReference type="GO" id="GO:0016887">
    <property type="term" value="F:ATP hydrolysis activity"/>
    <property type="evidence" value="ECO:0007669"/>
    <property type="project" value="InterPro"/>
</dbReference>
<feature type="transmembrane region" description="Helical" evidence="15">
    <location>
        <begin position="498"/>
        <end position="518"/>
    </location>
</feature>
<reference evidence="17" key="1">
    <citation type="submission" date="2011-07" db="EMBL/GenBank/DDBJ databases">
        <title>The Genome Sequence of Exophiala (Wangiella) dermatitidis NIH/UT8656.</title>
        <authorList>
            <consortium name="The Broad Institute Genome Sequencing Platform"/>
            <person name="Cuomo C."/>
            <person name="Wang Z."/>
            <person name="Hunicke-Smith S."/>
            <person name="Szanislo P.J."/>
            <person name="Earl A."/>
            <person name="Young S.K."/>
            <person name="Zeng Q."/>
            <person name="Gargeya S."/>
            <person name="Fitzgerald M."/>
            <person name="Haas B."/>
            <person name="Abouelleil A."/>
            <person name="Alvarado L."/>
            <person name="Arachchi H.M."/>
            <person name="Berlin A."/>
            <person name="Brown A."/>
            <person name="Chapman S.B."/>
            <person name="Chen Z."/>
            <person name="Dunbar C."/>
            <person name="Freedman E."/>
            <person name="Gearin G."/>
            <person name="Gellesch M."/>
            <person name="Goldberg J."/>
            <person name="Griggs A."/>
            <person name="Gujja S."/>
            <person name="Heiman D."/>
            <person name="Howarth C."/>
            <person name="Larson L."/>
            <person name="Lui A."/>
            <person name="MacDonald P.J.P."/>
            <person name="Montmayeur A."/>
            <person name="Murphy C."/>
            <person name="Neiman D."/>
            <person name="Pearson M."/>
            <person name="Priest M."/>
            <person name="Roberts A."/>
            <person name="Saif S."/>
            <person name="Shea T."/>
            <person name="Shenoy N."/>
            <person name="Sisk P."/>
            <person name="Stolte C."/>
            <person name="Sykes S."/>
            <person name="Wortman J."/>
            <person name="Nusbaum C."/>
            <person name="Birren B."/>
        </authorList>
    </citation>
    <scope>NUCLEOTIDE SEQUENCE</scope>
    <source>
        <strain evidence="17">NIH/UT8656</strain>
    </source>
</reference>
<dbReference type="OrthoDB" id="432719at2759"/>
<evidence type="ECO:0000256" key="13">
    <source>
        <dbReference type="ARBA" id="ARBA00023065"/>
    </source>
</evidence>
<dbReference type="eggNOG" id="KOG0207">
    <property type="taxonomic scope" value="Eukaryota"/>
</dbReference>
<dbReference type="InterPro" id="IPR059000">
    <property type="entry name" value="ATPase_P-type_domA"/>
</dbReference>
<dbReference type="InterPro" id="IPR001757">
    <property type="entry name" value="P_typ_ATPase"/>
</dbReference>
<dbReference type="InterPro" id="IPR023214">
    <property type="entry name" value="HAD_sf"/>
</dbReference>
<dbReference type="GO" id="GO:0055070">
    <property type="term" value="P:copper ion homeostasis"/>
    <property type="evidence" value="ECO:0007669"/>
    <property type="project" value="TreeGrafter"/>
</dbReference>
<dbReference type="PROSITE" id="PS50846">
    <property type="entry name" value="HMA_2"/>
    <property type="match status" value="3"/>
</dbReference>
<dbReference type="NCBIfam" id="TIGR01525">
    <property type="entry name" value="ATPase-IB_hvy"/>
    <property type="match status" value="1"/>
</dbReference>
<keyword evidence="5 15" id="KW-0479">Metal-binding</keyword>
<evidence type="ECO:0000313" key="18">
    <source>
        <dbReference type="Proteomes" id="UP000007304"/>
    </source>
</evidence>
<accession>H6CBS2</accession>
<dbReference type="STRING" id="858893.H6CBS2"/>
<evidence type="ECO:0000256" key="3">
    <source>
        <dbReference type="ARBA" id="ARBA00022448"/>
    </source>
</evidence>
<dbReference type="CDD" id="cd00371">
    <property type="entry name" value="HMA"/>
    <property type="match status" value="3"/>
</dbReference>
<dbReference type="Proteomes" id="UP000007304">
    <property type="component" value="Unassembled WGS sequence"/>
</dbReference>
<organism evidence="17 18">
    <name type="scientific">Exophiala dermatitidis (strain ATCC 34100 / CBS 525.76 / NIH/UT8656)</name>
    <name type="common">Black yeast</name>
    <name type="synonym">Wangiella dermatitidis</name>
    <dbReference type="NCBI Taxonomy" id="858893"/>
    <lineage>
        <taxon>Eukaryota</taxon>
        <taxon>Fungi</taxon>
        <taxon>Dikarya</taxon>
        <taxon>Ascomycota</taxon>
        <taxon>Pezizomycotina</taxon>
        <taxon>Eurotiomycetes</taxon>
        <taxon>Chaetothyriomycetidae</taxon>
        <taxon>Chaetothyriales</taxon>
        <taxon>Herpotrichiellaceae</taxon>
        <taxon>Exophiala</taxon>
    </lineage>
</organism>
<keyword evidence="8 15" id="KW-0067">ATP-binding</keyword>
<dbReference type="PROSITE" id="PS01047">
    <property type="entry name" value="HMA_1"/>
    <property type="match status" value="1"/>
</dbReference>
<evidence type="ECO:0000313" key="17">
    <source>
        <dbReference type="EMBL" id="EHY61219.1"/>
    </source>
</evidence>
<dbReference type="SUPFAM" id="SSF81665">
    <property type="entry name" value="Calcium ATPase, transmembrane domain M"/>
    <property type="match status" value="1"/>
</dbReference>
<evidence type="ECO:0000256" key="15">
    <source>
        <dbReference type="RuleBase" id="RU362081"/>
    </source>
</evidence>
<dbReference type="SFLD" id="SFLDG00002">
    <property type="entry name" value="C1.7:_P-type_atpase_like"/>
    <property type="match status" value="1"/>
</dbReference>
<dbReference type="NCBIfam" id="TIGR00003">
    <property type="entry name" value="copper ion binding protein"/>
    <property type="match status" value="1"/>
</dbReference>
<dbReference type="InParanoid" id="H6CBS2"/>
<evidence type="ECO:0000259" key="16">
    <source>
        <dbReference type="PROSITE" id="PS50846"/>
    </source>
</evidence>
<dbReference type="EMBL" id="JH226137">
    <property type="protein sequence ID" value="EHY61219.1"/>
    <property type="molecule type" value="Genomic_DNA"/>
</dbReference>
<dbReference type="Pfam" id="PF00122">
    <property type="entry name" value="E1-E2_ATPase"/>
    <property type="match status" value="1"/>
</dbReference>
<feature type="transmembrane region" description="Helical" evidence="15">
    <location>
        <begin position="584"/>
        <end position="601"/>
    </location>
</feature>
<keyword evidence="9" id="KW-0460">Magnesium</keyword>
<evidence type="ECO:0000256" key="1">
    <source>
        <dbReference type="ARBA" id="ARBA00004127"/>
    </source>
</evidence>
<feature type="transmembrane region" description="Helical" evidence="15">
    <location>
        <begin position="737"/>
        <end position="760"/>
    </location>
</feature>
<proteinExistence type="inferred from homology"/>
<dbReference type="GO" id="GO:0016020">
    <property type="term" value="C:membrane"/>
    <property type="evidence" value="ECO:0007669"/>
    <property type="project" value="UniProtKB-SubCell"/>
</dbReference>
<dbReference type="InterPro" id="IPR017969">
    <property type="entry name" value="Heavy-metal-associated_CS"/>
</dbReference>
<dbReference type="InterPro" id="IPR036163">
    <property type="entry name" value="HMA_dom_sf"/>
</dbReference>
<dbReference type="FunFam" id="3.30.70.100:FF:000001">
    <property type="entry name" value="ATPase copper transporting beta"/>
    <property type="match status" value="2"/>
</dbReference>
<evidence type="ECO:0000256" key="11">
    <source>
        <dbReference type="ARBA" id="ARBA00022989"/>
    </source>
</evidence>
<evidence type="ECO:0000256" key="7">
    <source>
        <dbReference type="ARBA" id="ARBA00022741"/>
    </source>
</evidence>
<dbReference type="PRINTS" id="PR00119">
    <property type="entry name" value="CATATPASE"/>
</dbReference>
<protein>
    <submittedName>
        <fullName evidence="17">Cu2+-exporting ATPase</fullName>
    </submittedName>
</protein>
<dbReference type="Gene3D" id="2.70.150.10">
    <property type="entry name" value="Calcium-transporting ATPase, cytoplasmic transduction domain A"/>
    <property type="match status" value="1"/>
</dbReference>
<sequence length="1240" mass="135639">MPFTSTFLVSNIHCPSCVSYAKDVLHEVPGIQSVHVSLIDHTIRVKHEHDKTQELIVKELLKAAFEVQHVTTLDSRGSQIYDRDVSPAHSTYFSSHSTWRLSRAQRKHIENCRACQEKRARESTRKRSWTARRPGLFNTKSKSIDNTVSGDTLVDRKPTITTVDGASDDAPAEQYTATFSIGGMTCASCSGTISKELSSLEFVDSVDVNHMTNSARVVFRGPKENCDKILETIDDLGYEATLEHVSKSSIAQSRSEKDHKECRASMSIEGMTCGSCVGTITRGLEELPFVRSVNIDLVGNRGIVCFEDEQNLSAILEKIDDLGYDATVVKLEDSSESRESSGKAKERAVQIKVDGMYCEHCPEKVWSAVQNGLPHTNVDGHPAFTVTQSPTLHDPIITIVYRPAPPDFTVRSFISVINAADEAFRASVYHPPTLEERSRRLQRKEQNHILCRLIFTAIVAIPTFIIGIVYMSLVPKSNSTRQWFEEPILAGNAMRMEWALFFLTTPVMFYGTDMFHTRALKEIRSMWRPKSKVPILRRFYRFGSMNLLISAGASVAYFSSLAVLIMDATTNSTPMGHDRSSNTYFDTVTFLTFFILIGRYLEAYSKAKTGDAVAMLSKLRPADALLVDVQSGNIRQIPVDQLEVGDIVQLPHGASPPTDGAVDQEGTFLFDESSLTGESKPVKKIQGDEVYTGSLNVSDPVKIRVTEVGGTSMLDKIVDVVREGQAKRAPVERIADILTGYFVPVITFLAIITWLIWLGLGESGMLPRAWLDVSQGGWPFWSLEFAIAVFVVACPCGIGLAAPTALFVGGGLAAKRGILVQGGGEAFQEASNLDAIVFDKTGTLTEGQMRVTDFELLHDKPSGGEDVLDKDGILVVARMLEESSTHPIAKAIADYCTHAPNGSQIEPVEIKEVPGQGMRGTFKIKSSAGPQKFEAILGNERLLGSVTVNESSVSTTSASTKVEDEKETKPVIDEDFYITPILRKHQGLGQSTAIFAVRRFVETETAEKASPSDLTFHAVALFAIADPIRAEAPTVLESLRKSNLEVHMCTGDNQTTARAVAAQLGIPVTNVRAGVLPQDKAAYIRELQSNSQAIDEATSAQRKHKHKHRRIIAFVGDGTNDTPALSAADVSIALSTGSDVAVTTASFILLNSDLNTILSLVRLAKRVFLRVKLNFAWAAVYNICLVPVAAGVFFPVGATEHHAGWRLGPVWASVAMAASSVSVVLSSLALKLPEIRWRGK</sequence>
<dbReference type="Pfam" id="PF00403">
    <property type="entry name" value="HMA"/>
    <property type="match status" value="3"/>
</dbReference>
<keyword evidence="14 15" id="KW-0472">Membrane</keyword>
<keyword evidence="18" id="KW-1185">Reference proteome</keyword>
<dbReference type="GeneID" id="20313794"/>
<dbReference type="InterPro" id="IPR008250">
    <property type="entry name" value="ATPase_P-typ_transduc_dom_A_sf"/>
</dbReference>
<evidence type="ECO:0000256" key="4">
    <source>
        <dbReference type="ARBA" id="ARBA00022692"/>
    </source>
</evidence>
<keyword evidence="11 15" id="KW-1133">Transmembrane helix</keyword>
<keyword evidence="3" id="KW-0813">Transport</keyword>
<dbReference type="PRINTS" id="PR00942">
    <property type="entry name" value="CUATPASEI"/>
</dbReference>
<feature type="transmembrane region" description="Helical" evidence="15">
    <location>
        <begin position="780"/>
        <end position="808"/>
    </location>
</feature>
<evidence type="ECO:0000256" key="9">
    <source>
        <dbReference type="ARBA" id="ARBA00022842"/>
    </source>
</evidence>
<evidence type="ECO:0000256" key="5">
    <source>
        <dbReference type="ARBA" id="ARBA00022723"/>
    </source>
</evidence>
<keyword evidence="7 15" id="KW-0547">Nucleotide-binding</keyword>
<evidence type="ECO:0000256" key="14">
    <source>
        <dbReference type="ARBA" id="ARBA00023136"/>
    </source>
</evidence>
<feature type="domain" description="HMA" evidence="16">
    <location>
        <begin position="3"/>
        <end position="68"/>
    </location>
</feature>
<feature type="transmembrane region" description="Helical" evidence="15">
    <location>
        <begin position="539"/>
        <end position="564"/>
    </location>
</feature>
<dbReference type="SUPFAM" id="SSF56784">
    <property type="entry name" value="HAD-like"/>
    <property type="match status" value="1"/>
</dbReference>
<dbReference type="SUPFAM" id="SSF81653">
    <property type="entry name" value="Calcium ATPase, transduction domain A"/>
    <property type="match status" value="1"/>
</dbReference>
<dbReference type="RefSeq" id="XP_009161680.1">
    <property type="nucleotide sequence ID" value="XM_009163432.1"/>
</dbReference>
<keyword evidence="4 15" id="KW-0812">Transmembrane</keyword>
<dbReference type="InterPro" id="IPR006121">
    <property type="entry name" value="HMA_dom"/>
</dbReference>
<feature type="transmembrane region" description="Helical" evidence="15">
    <location>
        <begin position="1175"/>
        <end position="1198"/>
    </location>
</feature>
<dbReference type="GO" id="GO:0005507">
    <property type="term" value="F:copper ion binding"/>
    <property type="evidence" value="ECO:0007669"/>
    <property type="project" value="InterPro"/>
</dbReference>
<dbReference type="SFLD" id="SFLDF00027">
    <property type="entry name" value="p-type_atpase"/>
    <property type="match status" value="1"/>
</dbReference>
<dbReference type="HOGENOM" id="CLU_001771_0_2_1"/>
<dbReference type="PROSITE" id="PS01229">
    <property type="entry name" value="COF_2"/>
    <property type="match status" value="1"/>
</dbReference>
<comment type="subcellular location">
    <subcellularLocation>
        <location evidence="1">Endomembrane system</location>
        <topology evidence="1">Multi-pass membrane protein</topology>
    </subcellularLocation>
    <subcellularLocation>
        <location evidence="15">Membrane</location>
    </subcellularLocation>
</comment>
<dbReference type="GO" id="GO:0005524">
    <property type="term" value="F:ATP binding"/>
    <property type="evidence" value="ECO:0007669"/>
    <property type="project" value="UniProtKB-UniRule"/>
</dbReference>
<dbReference type="SUPFAM" id="SSF55008">
    <property type="entry name" value="HMA, heavy metal-associated domain"/>
    <property type="match status" value="3"/>
</dbReference>
<dbReference type="PANTHER" id="PTHR43520:SF32">
    <property type="entry name" value="COPPER RESISTANCE P-TYPE ATPASE (EUROFUNG)"/>
    <property type="match status" value="1"/>
</dbReference>
<dbReference type="NCBIfam" id="TIGR01494">
    <property type="entry name" value="ATPase_P-type"/>
    <property type="match status" value="1"/>
</dbReference>